<keyword evidence="3" id="KW-1185">Reference proteome</keyword>
<dbReference type="AlphaFoldDB" id="A0A9W6SR00"/>
<reference evidence="2" key="1">
    <citation type="submission" date="2023-03" db="EMBL/GenBank/DDBJ databases">
        <title>Actinorhabdospora filicis NBRC 111898.</title>
        <authorList>
            <person name="Ichikawa N."/>
            <person name="Sato H."/>
            <person name="Tonouchi N."/>
        </authorList>
    </citation>
    <scope>NUCLEOTIDE SEQUENCE</scope>
    <source>
        <strain evidence="2">NBRC 111898</strain>
    </source>
</reference>
<evidence type="ECO:0000256" key="1">
    <source>
        <dbReference type="SAM" id="MobiDB-lite"/>
    </source>
</evidence>
<sequence length="153" mass="15653">MRDRNSGPIPRPTDSTRPVPRHAPYLAGTRIAPAAFGAAVFAGALTPGRRAEPPRTTPPTPTALADGTPSIGAVKAIAYAATATAKDAAARITGVRQEIDAVLAILKEAFDGTSAEPAREAMSLLESATTRADEARDHAAAAGETALEWASGL</sequence>
<accession>A0A9W6SR00</accession>
<comment type="caution">
    <text evidence="2">The sequence shown here is derived from an EMBL/GenBank/DDBJ whole genome shotgun (WGS) entry which is preliminary data.</text>
</comment>
<gene>
    <name evidence="2" type="ORF">Afil01_51920</name>
</gene>
<dbReference type="Proteomes" id="UP001165079">
    <property type="component" value="Unassembled WGS sequence"/>
</dbReference>
<dbReference type="RefSeq" id="WP_285665552.1">
    <property type="nucleotide sequence ID" value="NZ_BSTX01000004.1"/>
</dbReference>
<protein>
    <submittedName>
        <fullName evidence="2">Uncharacterized protein</fullName>
    </submittedName>
</protein>
<organism evidence="2 3">
    <name type="scientific">Actinorhabdospora filicis</name>
    <dbReference type="NCBI Taxonomy" id="1785913"/>
    <lineage>
        <taxon>Bacteria</taxon>
        <taxon>Bacillati</taxon>
        <taxon>Actinomycetota</taxon>
        <taxon>Actinomycetes</taxon>
        <taxon>Micromonosporales</taxon>
        <taxon>Micromonosporaceae</taxon>
        <taxon>Actinorhabdospora</taxon>
    </lineage>
</organism>
<evidence type="ECO:0000313" key="2">
    <source>
        <dbReference type="EMBL" id="GLZ80385.1"/>
    </source>
</evidence>
<evidence type="ECO:0000313" key="3">
    <source>
        <dbReference type="Proteomes" id="UP001165079"/>
    </source>
</evidence>
<dbReference type="EMBL" id="BSTX01000004">
    <property type="protein sequence ID" value="GLZ80385.1"/>
    <property type="molecule type" value="Genomic_DNA"/>
</dbReference>
<proteinExistence type="predicted"/>
<feature type="region of interest" description="Disordered" evidence="1">
    <location>
        <begin position="1"/>
        <end position="24"/>
    </location>
</feature>
<feature type="region of interest" description="Disordered" evidence="1">
    <location>
        <begin position="46"/>
        <end position="68"/>
    </location>
</feature>
<name>A0A9W6SR00_9ACTN</name>